<organism evidence="1 2">
    <name type="scientific">Basidiobolus ranarum</name>
    <dbReference type="NCBI Taxonomy" id="34480"/>
    <lineage>
        <taxon>Eukaryota</taxon>
        <taxon>Fungi</taxon>
        <taxon>Fungi incertae sedis</taxon>
        <taxon>Zoopagomycota</taxon>
        <taxon>Entomophthoromycotina</taxon>
        <taxon>Basidiobolomycetes</taxon>
        <taxon>Basidiobolales</taxon>
        <taxon>Basidiobolaceae</taxon>
        <taxon>Basidiobolus</taxon>
    </lineage>
</organism>
<dbReference type="EMBL" id="JASJQH010003516">
    <property type="protein sequence ID" value="KAK9759596.1"/>
    <property type="molecule type" value="Genomic_DNA"/>
</dbReference>
<sequence>MTQSHLPTDNSQEYDHILYSNHDDTTEMMPSEWEENNQSVFTINGRRLSIQEVMYHKTIASQCEGVIRQLTEETNY</sequence>
<evidence type="ECO:0000313" key="1">
    <source>
        <dbReference type="EMBL" id="KAK9759596.1"/>
    </source>
</evidence>
<comment type="caution">
    <text evidence="1">The sequence shown here is derived from an EMBL/GenBank/DDBJ whole genome shotgun (WGS) entry which is preliminary data.</text>
</comment>
<gene>
    <name evidence="1" type="ORF">K7432_017249</name>
</gene>
<reference evidence="1 2" key="1">
    <citation type="submission" date="2023-04" db="EMBL/GenBank/DDBJ databases">
        <title>Genome of Basidiobolus ranarum AG-B5.</title>
        <authorList>
            <person name="Stajich J.E."/>
            <person name="Carter-House D."/>
            <person name="Gryganskyi A."/>
        </authorList>
    </citation>
    <scope>NUCLEOTIDE SEQUENCE [LARGE SCALE GENOMIC DNA]</scope>
    <source>
        <strain evidence="1 2">AG-B5</strain>
    </source>
</reference>
<dbReference type="Proteomes" id="UP001479436">
    <property type="component" value="Unassembled WGS sequence"/>
</dbReference>
<name>A0ABR2WDM6_9FUNG</name>
<evidence type="ECO:0000313" key="2">
    <source>
        <dbReference type="Proteomes" id="UP001479436"/>
    </source>
</evidence>
<protein>
    <submittedName>
        <fullName evidence="1">Uncharacterized protein</fullName>
    </submittedName>
</protein>
<accession>A0ABR2WDM6</accession>
<keyword evidence="2" id="KW-1185">Reference proteome</keyword>
<proteinExistence type="predicted"/>